<dbReference type="Proteomes" id="UP000662572">
    <property type="component" value="Unassembled WGS sequence"/>
</dbReference>
<keyword evidence="8" id="KW-1185">Reference proteome</keyword>
<reference evidence="7" key="2">
    <citation type="submission" date="2020-09" db="EMBL/GenBank/DDBJ databases">
        <authorList>
            <person name="Sun Q."/>
            <person name="Kim S."/>
        </authorList>
    </citation>
    <scope>NUCLEOTIDE SEQUENCE</scope>
    <source>
        <strain evidence="7">KCTC 32296</strain>
    </source>
</reference>
<evidence type="ECO:0000256" key="6">
    <source>
        <dbReference type="SAM" id="Phobius"/>
    </source>
</evidence>
<dbReference type="Pfam" id="PF03739">
    <property type="entry name" value="LptF_LptG"/>
    <property type="match status" value="1"/>
</dbReference>
<keyword evidence="2" id="KW-1003">Cell membrane</keyword>
<gene>
    <name evidence="7" type="ORF">GCM10011273_28320</name>
</gene>
<evidence type="ECO:0000313" key="7">
    <source>
        <dbReference type="EMBL" id="GGZ39988.1"/>
    </source>
</evidence>
<dbReference type="EMBL" id="BMZB01000004">
    <property type="protein sequence ID" value="GGZ39988.1"/>
    <property type="molecule type" value="Genomic_DNA"/>
</dbReference>
<protein>
    <submittedName>
        <fullName evidence="7">LPS export ABC transporter permease LptG</fullName>
    </submittedName>
</protein>
<evidence type="ECO:0000313" key="8">
    <source>
        <dbReference type="Proteomes" id="UP000662572"/>
    </source>
</evidence>
<feature type="transmembrane region" description="Helical" evidence="6">
    <location>
        <begin position="118"/>
        <end position="137"/>
    </location>
</feature>
<reference evidence="7" key="1">
    <citation type="journal article" date="2014" name="Int. J. Syst. Evol. Microbiol.">
        <title>Complete genome sequence of Corynebacterium casei LMG S-19264T (=DSM 44701T), isolated from a smear-ripened cheese.</title>
        <authorList>
            <consortium name="US DOE Joint Genome Institute (JGI-PGF)"/>
            <person name="Walter F."/>
            <person name="Albersmeier A."/>
            <person name="Kalinowski J."/>
            <person name="Ruckert C."/>
        </authorList>
    </citation>
    <scope>NUCLEOTIDE SEQUENCE</scope>
    <source>
        <strain evidence="7">KCTC 32296</strain>
    </source>
</reference>
<dbReference type="RefSeq" id="WP_189487695.1">
    <property type="nucleotide sequence ID" value="NZ_BMZB01000004.1"/>
</dbReference>
<organism evidence="7 8">
    <name type="scientific">Asticcacaulis endophyticus</name>
    <dbReference type="NCBI Taxonomy" id="1395890"/>
    <lineage>
        <taxon>Bacteria</taxon>
        <taxon>Pseudomonadati</taxon>
        <taxon>Pseudomonadota</taxon>
        <taxon>Alphaproteobacteria</taxon>
        <taxon>Caulobacterales</taxon>
        <taxon>Caulobacteraceae</taxon>
        <taxon>Asticcacaulis</taxon>
    </lineage>
</organism>
<proteinExistence type="predicted"/>
<evidence type="ECO:0000256" key="2">
    <source>
        <dbReference type="ARBA" id="ARBA00022475"/>
    </source>
</evidence>
<keyword evidence="4 6" id="KW-1133">Transmembrane helix</keyword>
<evidence type="ECO:0000256" key="4">
    <source>
        <dbReference type="ARBA" id="ARBA00022989"/>
    </source>
</evidence>
<feature type="transmembrane region" description="Helical" evidence="6">
    <location>
        <begin position="293"/>
        <end position="314"/>
    </location>
</feature>
<evidence type="ECO:0000256" key="1">
    <source>
        <dbReference type="ARBA" id="ARBA00004651"/>
    </source>
</evidence>
<dbReference type="AlphaFoldDB" id="A0A918QD83"/>
<feature type="transmembrane region" description="Helical" evidence="6">
    <location>
        <begin position="26"/>
        <end position="48"/>
    </location>
</feature>
<feature type="transmembrane region" description="Helical" evidence="6">
    <location>
        <begin position="326"/>
        <end position="343"/>
    </location>
</feature>
<dbReference type="GO" id="GO:0015920">
    <property type="term" value="P:lipopolysaccharide transport"/>
    <property type="evidence" value="ECO:0007669"/>
    <property type="project" value="TreeGrafter"/>
</dbReference>
<evidence type="ECO:0000256" key="3">
    <source>
        <dbReference type="ARBA" id="ARBA00022692"/>
    </source>
</evidence>
<sequence>MSNGITGMNWLRYINPIKRGRLENYVMTRCIIMAGVALAVISSIIFLIDFVEISKSLGVRTELSSLQILGLMLLKSPNVILVLLPFAFLFGTLAAFVNLNRRSELIAMRAAGMSAWRFVTPASVTAFMIGVITVTALNPLATYLSDNYERVRARIEGTAMAKEGDIYLRQGDTEGKTQTVIRAASQKSIGHLIDATFWVYNIDSTGVPSFTKRIDAREAILRPGMWDLKNAREASAGEPALFYNALSIDSNLNPQTAFEKYISAQSTPFWSLAPTIAEIERSGFSATSYRLRLHQLLATPLMFAAMSALGAVFSLRLMRLGGMAKLAIYGVSLGFAVFFFNQLCSAMGKAEVIPAFMAGWATPIIALLAAMSLLVYTEDG</sequence>
<dbReference type="PANTHER" id="PTHR33529:SF2">
    <property type="entry name" value="LIPOPOLYSACCHARIDE EXPORT SYSTEM PERMEASE PROTEIN LPTG"/>
    <property type="match status" value="1"/>
</dbReference>
<name>A0A918QD83_9CAUL</name>
<accession>A0A918QD83</accession>
<feature type="transmembrane region" description="Helical" evidence="6">
    <location>
        <begin position="355"/>
        <end position="376"/>
    </location>
</feature>
<comment type="subcellular location">
    <subcellularLocation>
        <location evidence="1">Cell membrane</location>
        <topology evidence="1">Multi-pass membrane protein</topology>
    </subcellularLocation>
</comment>
<keyword evidence="3 6" id="KW-0812">Transmembrane</keyword>
<comment type="caution">
    <text evidence="7">The sequence shown here is derived from an EMBL/GenBank/DDBJ whole genome shotgun (WGS) entry which is preliminary data.</text>
</comment>
<dbReference type="PANTHER" id="PTHR33529">
    <property type="entry name" value="SLR0882 PROTEIN-RELATED"/>
    <property type="match status" value="1"/>
</dbReference>
<dbReference type="GO" id="GO:0043190">
    <property type="term" value="C:ATP-binding cassette (ABC) transporter complex"/>
    <property type="evidence" value="ECO:0007669"/>
    <property type="project" value="TreeGrafter"/>
</dbReference>
<dbReference type="InterPro" id="IPR005495">
    <property type="entry name" value="LptG/LptF_permease"/>
</dbReference>
<feature type="transmembrane region" description="Helical" evidence="6">
    <location>
        <begin position="79"/>
        <end position="97"/>
    </location>
</feature>
<evidence type="ECO:0000256" key="5">
    <source>
        <dbReference type="ARBA" id="ARBA00023136"/>
    </source>
</evidence>
<keyword evidence="5 6" id="KW-0472">Membrane</keyword>